<dbReference type="Proteomes" id="UP000435649">
    <property type="component" value="Unassembled WGS sequence"/>
</dbReference>
<protein>
    <submittedName>
        <fullName evidence="8">Transcriptional repressor</fullName>
    </submittedName>
</protein>
<dbReference type="GO" id="GO:1900376">
    <property type="term" value="P:regulation of secondary metabolite biosynthetic process"/>
    <property type="evidence" value="ECO:0007669"/>
    <property type="project" value="TreeGrafter"/>
</dbReference>
<comment type="caution">
    <text evidence="8">The sequence shown here is derived from an EMBL/GenBank/DDBJ whole genome shotgun (WGS) entry which is preliminary data.</text>
</comment>
<dbReference type="InterPro" id="IPR036390">
    <property type="entry name" value="WH_DNA-bd_sf"/>
</dbReference>
<keyword evidence="9" id="KW-1185">Reference proteome</keyword>
<dbReference type="GO" id="GO:0000976">
    <property type="term" value="F:transcription cis-regulatory region binding"/>
    <property type="evidence" value="ECO:0007669"/>
    <property type="project" value="TreeGrafter"/>
</dbReference>
<dbReference type="RefSeq" id="WP_106051900.1">
    <property type="nucleotide sequence ID" value="NZ_CALXOB010000003.1"/>
</dbReference>
<evidence type="ECO:0000256" key="1">
    <source>
        <dbReference type="ARBA" id="ARBA00007957"/>
    </source>
</evidence>
<dbReference type="PANTHER" id="PTHR33202">
    <property type="entry name" value="ZINC UPTAKE REGULATION PROTEIN"/>
    <property type="match status" value="1"/>
</dbReference>
<dbReference type="InterPro" id="IPR043135">
    <property type="entry name" value="Fur_C"/>
</dbReference>
<dbReference type="Gene3D" id="1.10.10.10">
    <property type="entry name" value="Winged helix-like DNA-binding domain superfamily/Winged helix DNA-binding domain"/>
    <property type="match status" value="1"/>
</dbReference>
<organism evidence="8 9">
    <name type="scientific">Victivallis lenta</name>
    <dbReference type="NCBI Taxonomy" id="2606640"/>
    <lineage>
        <taxon>Bacteria</taxon>
        <taxon>Pseudomonadati</taxon>
        <taxon>Lentisphaerota</taxon>
        <taxon>Lentisphaeria</taxon>
        <taxon>Victivallales</taxon>
        <taxon>Victivallaceae</taxon>
        <taxon>Victivallis</taxon>
    </lineage>
</organism>
<feature type="binding site" evidence="7">
    <location>
        <position position="79"/>
    </location>
    <ligand>
        <name>Zn(2+)</name>
        <dbReference type="ChEBI" id="CHEBI:29105"/>
    </ligand>
</feature>
<accession>A0A844G418</accession>
<keyword evidence="6" id="KW-0804">Transcription</keyword>
<feature type="binding site" evidence="7">
    <location>
        <position position="82"/>
    </location>
    <ligand>
        <name>Zn(2+)</name>
        <dbReference type="ChEBI" id="CHEBI:29105"/>
    </ligand>
</feature>
<name>A0A844G418_9BACT</name>
<dbReference type="Pfam" id="PF01475">
    <property type="entry name" value="FUR"/>
    <property type="match status" value="1"/>
</dbReference>
<evidence type="ECO:0000313" key="9">
    <source>
        <dbReference type="Proteomes" id="UP000435649"/>
    </source>
</evidence>
<comment type="similarity">
    <text evidence="1">Belongs to the Fur family.</text>
</comment>
<keyword evidence="2" id="KW-0678">Repressor</keyword>
<sequence>MNRTAQREAILKELRSVKTHPTADELYAALRVKLPTISLGTVYRNLEQMSQAGIVRKLETAGKQKRFDGDISEHHHMRCTVCGAVSDVSPAVFSGINREIRSVMEELDCDSFYLELSGKCQKCRKQKA</sequence>
<dbReference type="SUPFAM" id="SSF46785">
    <property type="entry name" value="Winged helix' DNA-binding domain"/>
    <property type="match status" value="1"/>
</dbReference>
<dbReference type="AlphaFoldDB" id="A0A844G418"/>
<evidence type="ECO:0000256" key="2">
    <source>
        <dbReference type="ARBA" id="ARBA00022491"/>
    </source>
</evidence>
<dbReference type="InterPro" id="IPR002481">
    <property type="entry name" value="FUR"/>
</dbReference>
<dbReference type="Gene3D" id="3.30.1490.190">
    <property type="match status" value="1"/>
</dbReference>
<dbReference type="EMBL" id="VUNS01000015">
    <property type="protein sequence ID" value="MST98106.1"/>
    <property type="molecule type" value="Genomic_DNA"/>
</dbReference>
<dbReference type="GO" id="GO:0045892">
    <property type="term" value="P:negative regulation of DNA-templated transcription"/>
    <property type="evidence" value="ECO:0007669"/>
    <property type="project" value="TreeGrafter"/>
</dbReference>
<evidence type="ECO:0000256" key="3">
    <source>
        <dbReference type="ARBA" id="ARBA00022833"/>
    </source>
</evidence>
<evidence type="ECO:0000256" key="6">
    <source>
        <dbReference type="ARBA" id="ARBA00023163"/>
    </source>
</evidence>
<evidence type="ECO:0000313" key="8">
    <source>
        <dbReference type="EMBL" id="MST98106.1"/>
    </source>
</evidence>
<evidence type="ECO:0000256" key="7">
    <source>
        <dbReference type="PIRSR" id="PIRSR602481-1"/>
    </source>
</evidence>
<dbReference type="InterPro" id="IPR036388">
    <property type="entry name" value="WH-like_DNA-bd_sf"/>
</dbReference>
<feature type="binding site" evidence="7">
    <location>
        <position position="123"/>
    </location>
    <ligand>
        <name>Zn(2+)</name>
        <dbReference type="ChEBI" id="CHEBI:29105"/>
    </ligand>
</feature>
<evidence type="ECO:0000256" key="4">
    <source>
        <dbReference type="ARBA" id="ARBA00023015"/>
    </source>
</evidence>
<dbReference type="PANTHER" id="PTHR33202:SF7">
    <property type="entry name" value="FERRIC UPTAKE REGULATION PROTEIN"/>
    <property type="match status" value="1"/>
</dbReference>
<keyword evidence="5" id="KW-0238">DNA-binding</keyword>
<keyword evidence="3 7" id="KW-0862">Zinc</keyword>
<dbReference type="CDD" id="cd07153">
    <property type="entry name" value="Fur_like"/>
    <property type="match status" value="1"/>
</dbReference>
<keyword evidence="4" id="KW-0805">Transcription regulation</keyword>
<dbReference type="GO" id="GO:0003700">
    <property type="term" value="F:DNA-binding transcription factor activity"/>
    <property type="evidence" value="ECO:0007669"/>
    <property type="project" value="InterPro"/>
</dbReference>
<reference evidence="8 9" key="1">
    <citation type="submission" date="2019-08" db="EMBL/GenBank/DDBJ databases">
        <title>In-depth cultivation of the pig gut microbiome towards novel bacterial diversity and tailored functional studies.</title>
        <authorList>
            <person name="Wylensek D."/>
            <person name="Hitch T.C.A."/>
            <person name="Clavel T."/>
        </authorList>
    </citation>
    <scope>NUCLEOTIDE SEQUENCE [LARGE SCALE GENOMIC DNA]</scope>
    <source>
        <strain evidence="8 9">BBE-744-WT-12</strain>
    </source>
</reference>
<keyword evidence="7" id="KW-0479">Metal-binding</keyword>
<evidence type="ECO:0000256" key="5">
    <source>
        <dbReference type="ARBA" id="ARBA00023125"/>
    </source>
</evidence>
<feature type="binding site" evidence="7">
    <location>
        <position position="120"/>
    </location>
    <ligand>
        <name>Zn(2+)</name>
        <dbReference type="ChEBI" id="CHEBI:29105"/>
    </ligand>
</feature>
<proteinExistence type="inferred from homology"/>
<comment type="cofactor">
    <cofactor evidence="7">
        <name>Zn(2+)</name>
        <dbReference type="ChEBI" id="CHEBI:29105"/>
    </cofactor>
    <text evidence="7">Binds 1 zinc ion per subunit.</text>
</comment>
<gene>
    <name evidence="8" type="ORF">FYJ85_13765</name>
</gene>
<dbReference type="GO" id="GO:0008270">
    <property type="term" value="F:zinc ion binding"/>
    <property type="evidence" value="ECO:0007669"/>
    <property type="project" value="TreeGrafter"/>
</dbReference>